<accession>A0A9C6X614</accession>
<comment type="function">
    <text evidence="1">Peroxisomal protease that mediates both the removal of the leader peptide from proteins containing a PTS2 target sequence and processes several PTS1-containing proteins. Catalyzes the processing of PTS1-proteins involved in the peroxisomal beta-oxidation of fatty acids.</text>
</comment>
<comment type="similarity">
    <text evidence="1">Belongs to the peptidase S1B family.</text>
</comment>
<dbReference type="Pfam" id="PF13365">
    <property type="entry name" value="Trypsin_2"/>
    <property type="match status" value="1"/>
</dbReference>
<dbReference type="OrthoDB" id="17845at2759"/>
<dbReference type="PANTHER" id="PTHR21004:SF0">
    <property type="entry name" value="PEROXISOMAL LEADER PEPTIDE-PROCESSING PROTEASE"/>
    <property type="match status" value="1"/>
</dbReference>
<dbReference type="RefSeq" id="XP_052129804.1">
    <property type="nucleotide sequence ID" value="XM_052273844.1"/>
</dbReference>
<keyword evidence="1" id="KW-0378">Hydrolase</keyword>
<sequence length="595" mass="62336">MPSLADSKRSKLDAVGRHALLVRCGGRSCSGVLLDGDPDGLDWRPDGALVLVPGMLLHGLGVLDSNKSAGGGKIVIRRRAIPALSVVLRRGSIKPRAVSPPLSAGEPSVGAGLSTPPPLEDDLAEVQARVLVAWRWPKLAAALPQVLAELRLSSDTVGLESSAAEQWPSLQPTIRDASTCDDSSREVRALLSMFLLLQLQPVPEQRAGLGPVTDTLRRLLPRVPGVPPRGAAVCTASAPLGAPGLLGAVCQGVVSGAAAGGVLTLTDARVTPGCEGAGVYNLAAAAAALPCAVVLSPLTWWRGEAVGFTLCLGLRRLLFDAVLQLELRARAAGRRPRPALPPTAPAFDGDATDDVDLYGIDNSVVLVRCAHMWGSGVVVGKMGNPGRPVILTCAHVLVEDRGVTVCWGEHSLPAVVVWRSADGEPFDVAVLEIVADNPLVHELRPLTLDCRPPRVGEPVIAAGFPLFSERSAADPGRVLRPLVSRGEVSGWWTSASSQILTTCNVQSGASGGPLLRPGPDKPTVVGVLVCNAQVGSGKDAVVYPHVNFALWADAIEGPVNSYLKSGDKEHLTQLQCKSKAVHRQWKLQPPSMCKL</sequence>
<dbReference type="GO" id="GO:0016485">
    <property type="term" value="P:protein processing"/>
    <property type="evidence" value="ECO:0007669"/>
    <property type="project" value="InterPro"/>
</dbReference>
<dbReference type="SUPFAM" id="SSF50494">
    <property type="entry name" value="Trypsin-like serine proteases"/>
    <property type="match status" value="1"/>
</dbReference>
<dbReference type="GeneID" id="113210004"/>
<dbReference type="InterPro" id="IPR009003">
    <property type="entry name" value="Peptidase_S1_PA"/>
</dbReference>
<evidence type="ECO:0000256" key="1">
    <source>
        <dbReference type="PIRNR" id="PIRNR037989"/>
    </source>
</evidence>
<dbReference type="PANTHER" id="PTHR21004">
    <property type="entry name" value="SERINE PROTEASE-RELATED"/>
    <property type="match status" value="1"/>
</dbReference>
<dbReference type="InterPro" id="IPR043504">
    <property type="entry name" value="Peptidase_S1_PA_chymotrypsin"/>
</dbReference>
<reference evidence="3 4" key="1">
    <citation type="submission" date="2025-04" db="UniProtKB">
        <authorList>
            <consortium name="RefSeq"/>
        </authorList>
    </citation>
    <scope>IDENTIFICATION</scope>
    <source>
        <tissue evidence="3 4">Whole organism</tissue>
    </source>
</reference>
<evidence type="ECO:0000313" key="3">
    <source>
        <dbReference type="RefSeq" id="XP_052129799.1"/>
    </source>
</evidence>
<protein>
    <recommendedName>
        <fullName evidence="1">Peroxisomal leader peptide-processing protease</fullName>
        <ecNumber evidence="1">3.4.21.-</ecNumber>
    </recommendedName>
</protein>
<evidence type="ECO:0000313" key="4">
    <source>
        <dbReference type="RefSeq" id="XP_052129804.1"/>
    </source>
</evidence>
<dbReference type="KEGG" id="foc:113210004"/>
<keyword evidence="1" id="KW-0645">Protease</keyword>
<keyword evidence="2" id="KW-1185">Reference proteome</keyword>
<keyword evidence="1" id="KW-0576">Peroxisome</keyword>
<dbReference type="EC" id="3.4.21.-" evidence="1"/>
<proteinExistence type="inferred from homology"/>
<keyword evidence="1" id="KW-0720">Serine protease</keyword>
<name>A0A9C6X614_FRAOC</name>
<dbReference type="GO" id="GO:0004252">
    <property type="term" value="F:serine-type endopeptidase activity"/>
    <property type="evidence" value="ECO:0007669"/>
    <property type="project" value="InterPro"/>
</dbReference>
<comment type="subcellular location">
    <subcellularLocation>
        <location evidence="1">Peroxisome</location>
    </subcellularLocation>
</comment>
<dbReference type="Proteomes" id="UP000504606">
    <property type="component" value="Unplaced"/>
</dbReference>
<dbReference type="RefSeq" id="XP_052129799.1">
    <property type="nucleotide sequence ID" value="XM_052273839.1"/>
</dbReference>
<dbReference type="Gene3D" id="2.40.10.10">
    <property type="entry name" value="Trypsin-like serine proteases"/>
    <property type="match status" value="2"/>
</dbReference>
<dbReference type="GO" id="GO:0005777">
    <property type="term" value="C:peroxisome"/>
    <property type="evidence" value="ECO:0007669"/>
    <property type="project" value="UniProtKB-SubCell"/>
</dbReference>
<organism evidence="2 3">
    <name type="scientific">Frankliniella occidentalis</name>
    <name type="common">Western flower thrips</name>
    <name type="synonym">Euthrips occidentalis</name>
    <dbReference type="NCBI Taxonomy" id="133901"/>
    <lineage>
        <taxon>Eukaryota</taxon>
        <taxon>Metazoa</taxon>
        <taxon>Ecdysozoa</taxon>
        <taxon>Arthropoda</taxon>
        <taxon>Hexapoda</taxon>
        <taxon>Insecta</taxon>
        <taxon>Pterygota</taxon>
        <taxon>Neoptera</taxon>
        <taxon>Paraneoptera</taxon>
        <taxon>Thysanoptera</taxon>
        <taxon>Terebrantia</taxon>
        <taxon>Thripoidea</taxon>
        <taxon>Thripidae</taxon>
        <taxon>Frankliniella</taxon>
    </lineage>
</organism>
<comment type="PTM">
    <text evidence="1">The full-lengh TYSND1 is the active the proteolytic processing of PTS1- and PTS2-proteins and in self-cleavage, and intermolecular self-cleavage of TYSND1 down-regulates its protease activity.</text>
</comment>
<evidence type="ECO:0000313" key="2">
    <source>
        <dbReference type="Proteomes" id="UP000504606"/>
    </source>
</evidence>
<dbReference type="InterPro" id="IPR039245">
    <property type="entry name" value="TYSND1/DEG15"/>
</dbReference>
<dbReference type="GO" id="GO:0031998">
    <property type="term" value="P:regulation of fatty acid beta-oxidation"/>
    <property type="evidence" value="ECO:0007669"/>
    <property type="project" value="TreeGrafter"/>
</dbReference>
<dbReference type="AlphaFoldDB" id="A0A9C6X614"/>
<gene>
    <name evidence="3 4" type="primary">LOC113210004</name>
</gene>